<feature type="chain" id="PRO_5040871199" evidence="1">
    <location>
        <begin position="25"/>
        <end position="228"/>
    </location>
</feature>
<dbReference type="Proteomes" id="UP001148482">
    <property type="component" value="Unassembled WGS sequence"/>
</dbReference>
<accession>A0A9X3CWW4</accession>
<dbReference type="InterPro" id="IPR019619">
    <property type="entry name" value="DUF2490"/>
</dbReference>
<evidence type="ECO:0000256" key="1">
    <source>
        <dbReference type="SAM" id="SignalP"/>
    </source>
</evidence>
<sequence length="228" mass="26880">MKKFFSANVIFIALFILTTPKVFSQETEALMLEPTFTLNFSTETKWSYSFGLANRGILIDEIDVNNFSEDVTEHLEINSWVKYSTGEDSNFSIGIRYRFRKSFDSEQENFARILQQYYNENSNIWIGWWHRVRFEQRFSPSINIFRLRYQLGLSRAISKTFDLKLSTEALYSMSSSFKPQPEQRIAFQLAANSIGSWDFYLGPQYRMDNYVRKQRNTLYILTGATLNL</sequence>
<keyword evidence="1" id="KW-0732">Signal</keyword>
<reference evidence="2" key="1">
    <citation type="submission" date="2022-11" db="EMBL/GenBank/DDBJ databases">
        <title>Salinimicrobium profundisediminis sp. nov., isolated from deep-sea sediment of the Mariana Trench.</title>
        <authorList>
            <person name="Fu H."/>
        </authorList>
    </citation>
    <scope>NUCLEOTIDE SEQUENCE</scope>
    <source>
        <strain evidence="2">MT39</strain>
    </source>
</reference>
<feature type="signal peptide" evidence="1">
    <location>
        <begin position="1"/>
        <end position="24"/>
    </location>
</feature>
<proteinExistence type="predicted"/>
<dbReference type="AlphaFoldDB" id="A0A9X3CWW4"/>
<gene>
    <name evidence="2" type="ORF">OQ279_09145</name>
</gene>
<dbReference type="Pfam" id="PF10677">
    <property type="entry name" value="DUF2490"/>
    <property type="match status" value="1"/>
</dbReference>
<organism evidence="2 3">
    <name type="scientific">Salinimicrobium profundisediminis</name>
    <dbReference type="NCBI Taxonomy" id="2994553"/>
    <lineage>
        <taxon>Bacteria</taxon>
        <taxon>Pseudomonadati</taxon>
        <taxon>Bacteroidota</taxon>
        <taxon>Flavobacteriia</taxon>
        <taxon>Flavobacteriales</taxon>
        <taxon>Flavobacteriaceae</taxon>
        <taxon>Salinimicrobium</taxon>
    </lineage>
</organism>
<dbReference type="EMBL" id="JAPJDA010000013">
    <property type="protein sequence ID" value="MCX2838317.1"/>
    <property type="molecule type" value="Genomic_DNA"/>
</dbReference>
<comment type="caution">
    <text evidence="2">The sequence shown here is derived from an EMBL/GenBank/DDBJ whole genome shotgun (WGS) entry which is preliminary data.</text>
</comment>
<name>A0A9X3CWW4_9FLAO</name>
<evidence type="ECO:0000313" key="3">
    <source>
        <dbReference type="Proteomes" id="UP001148482"/>
    </source>
</evidence>
<protein>
    <submittedName>
        <fullName evidence="2">DUF2490 domain-containing protein</fullName>
    </submittedName>
</protein>
<dbReference type="RefSeq" id="WP_266069589.1">
    <property type="nucleotide sequence ID" value="NZ_JAPJDA010000013.1"/>
</dbReference>
<keyword evidence="3" id="KW-1185">Reference proteome</keyword>
<evidence type="ECO:0000313" key="2">
    <source>
        <dbReference type="EMBL" id="MCX2838317.1"/>
    </source>
</evidence>